<reference evidence="2" key="1">
    <citation type="submission" date="2021-01" db="EMBL/GenBank/DDBJ databases">
        <authorList>
            <consortium name="Genoscope - CEA"/>
            <person name="William W."/>
        </authorList>
    </citation>
    <scope>NUCLEOTIDE SEQUENCE</scope>
</reference>
<evidence type="ECO:0000313" key="3">
    <source>
        <dbReference type="Proteomes" id="UP000688137"/>
    </source>
</evidence>
<gene>
    <name evidence="2" type="ORF">PPRIM_AZ9-3.1.T0840065</name>
</gene>
<evidence type="ECO:0000256" key="1">
    <source>
        <dbReference type="SAM" id="MobiDB-lite"/>
    </source>
</evidence>
<name>A0A8S1N9L1_PARPR</name>
<keyword evidence="3" id="KW-1185">Reference proteome</keyword>
<evidence type="ECO:0000313" key="2">
    <source>
        <dbReference type="EMBL" id="CAD8089687.1"/>
    </source>
</evidence>
<feature type="region of interest" description="Disordered" evidence="1">
    <location>
        <begin position="1"/>
        <end position="22"/>
    </location>
</feature>
<organism evidence="2 3">
    <name type="scientific">Paramecium primaurelia</name>
    <dbReference type="NCBI Taxonomy" id="5886"/>
    <lineage>
        <taxon>Eukaryota</taxon>
        <taxon>Sar</taxon>
        <taxon>Alveolata</taxon>
        <taxon>Ciliophora</taxon>
        <taxon>Intramacronucleata</taxon>
        <taxon>Oligohymenophorea</taxon>
        <taxon>Peniculida</taxon>
        <taxon>Parameciidae</taxon>
        <taxon>Paramecium</taxon>
    </lineage>
</organism>
<protein>
    <submittedName>
        <fullName evidence="2">Uncharacterized protein</fullName>
    </submittedName>
</protein>
<proteinExistence type="predicted"/>
<accession>A0A8S1N9L1</accession>
<dbReference type="Proteomes" id="UP000688137">
    <property type="component" value="Unassembled WGS sequence"/>
</dbReference>
<comment type="caution">
    <text evidence="2">The sequence shown here is derived from an EMBL/GenBank/DDBJ whole genome shotgun (WGS) entry which is preliminary data.</text>
</comment>
<dbReference type="AlphaFoldDB" id="A0A8S1N9L1"/>
<dbReference type="EMBL" id="CAJJDM010000087">
    <property type="protein sequence ID" value="CAD8089687.1"/>
    <property type="molecule type" value="Genomic_DNA"/>
</dbReference>
<sequence>MGACGSQKIPSKIPQPPLVPEPEITDENVKRIKQQFEDLTQLLESMSQEFKTITDNIIKLQQSQQQQIEN</sequence>